<dbReference type="Proteomes" id="UP000000763">
    <property type="component" value="Chromosome 7"/>
</dbReference>
<reference evidence="2" key="2">
    <citation type="journal article" date="2008" name="Nucleic Acids Res.">
        <title>The rice annotation project database (RAP-DB): 2008 update.</title>
        <authorList>
            <consortium name="The rice annotation project (RAP)"/>
        </authorList>
    </citation>
    <scope>GENOME REANNOTATION</scope>
    <source>
        <strain evidence="2">cv. Nipponbare</strain>
    </source>
</reference>
<gene>
    <name evidence="1" type="ORF">P0022E03.7</name>
</gene>
<proteinExistence type="predicted"/>
<reference evidence="2" key="1">
    <citation type="journal article" date="2005" name="Nature">
        <title>The map-based sequence of the rice genome.</title>
        <authorList>
            <consortium name="International rice genome sequencing project (IRGSP)"/>
            <person name="Matsumoto T."/>
            <person name="Wu J."/>
            <person name="Kanamori H."/>
            <person name="Katayose Y."/>
            <person name="Fujisawa M."/>
            <person name="Namiki N."/>
            <person name="Mizuno H."/>
            <person name="Yamamoto K."/>
            <person name="Antonio B.A."/>
            <person name="Baba T."/>
            <person name="Sakata K."/>
            <person name="Nagamura Y."/>
            <person name="Aoki H."/>
            <person name="Arikawa K."/>
            <person name="Arita K."/>
            <person name="Bito T."/>
            <person name="Chiden Y."/>
            <person name="Fujitsuka N."/>
            <person name="Fukunaka R."/>
            <person name="Hamada M."/>
            <person name="Harada C."/>
            <person name="Hayashi A."/>
            <person name="Hijishita S."/>
            <person name="Honda M."/>
            <person name="Hosokawa S."/>
            <person name="Ichikawa Y."/>
            <person name="Idonuma A."/>
            <person name="Iijima M."/>
            <person name="Ikeda M."/>
            <person name="Ikeno M."/>
            <person name="Ito K."/>
            <person name="Ito S."/>
            <person name="Ito T."/>
            <person name="Ito Y."/>
            <person name="Ito Y."/>
            <person name="Iwabuchi A."/>
            <person name="Kamiya K."/>
            <person name="Karasawa W."/>
            <person name="Kurita K."/>
            <person name="Katagiri S."/>
            <person name="Kikuta A."/>
            <person name="Kobayashi H."/>
            <person name="Kobayashi N."/>
            <person name="Machita K."/>
            <person name="Maehara T."/>
            <person name="Masukawa M."/>
            <person name="Mizubayashi T."/>
            <person name="Mukai Y."/>
            <person name="Nagasaki H."/>
            <person name="Nagata Y."/>
            <person name="Naito S."/>
            <person name="Nakashima M."/>
            <person name="Nakama Y."/>
            <person name="Nakamichi Y."/>
            <person name="Nakamura M."/>
            <person name="Meguro A."/>
            <person name="Negishi M."/>
            <person name="Ohta I."/>
            <person name="Ohta T."/>
            <person name="Okamoto M."/>
            <person name="Ono N."/>
            <person name="Saji S."/>
            <person name="Sakaguchi M."/>
            <person name="Sakai K."/>
            <person name="Shibata M."/>
            <person name="Shimokawa T."/>
            <person name="Song J."/>
            <person name="Takazaki Y."/>
            <person name="Terasawa K."/>
            <person name="Tsugane M."/>
            <person name="Tsuji K."/>
            <person name="Ueda S."/>
            <person name="Waki K."/>
            <person name="Yamagata H."/>
            <person name="Yamamoto M."/>
            <person name="Yamamoto S."/>
            <person name="Yamane H."/>
            <person name="Yoshiki S."/>
            <person name="Yoshihara R."/>
            <person name="Yukawa K."/>
            <person name="Zhong H."/>
            <person name="Yano M."/>
            <person name="Yuan Q."/>
            <person name="Ouyang S."/>
            <person name="Liu J."/>
            <person name="Jones K.M."/>
            <person name="Gansberger K."/>
            <person name="Moffat K."/>
            <person name="Hill J."/>
            <person name="Bera J."/>
            <person name="Fadrosh D."/>
            <person name="Jin S."/>
            <person name="Johri S."/>
            <person name="Kim M."/>
            <person name="Overton L."/>
            <person name="Reardon M."/>
            <person name="Tsitrin T."/>
            <person name="Vuong H."/>
            <person name="Weaver B."/>
            <person name="Ciecko A."/>
            <person name="Tallon L."/>
            <person name="Jackson J."/>
            <person name="Pai G."/>
            <person name="Aken S.V."/>
            <person name="Utterback T."/>
            <person name="Reidmuller S."/>
            <person name="Feldblyum T."/>
            <person name="Hsiao J."/>
            <person name="Zismann V."/>
            <person name="Iobst S."/>
            <person name="de Vazeille A.R."/>
            <person name="Buell C.R."/>
            <person name="Ying K."/>
            <person name="Li Y."/>
            <person name="Lu T."/>
            <person name="Huang Y."/>
            <person name="Zhao Q."/>
            <person name="Feng Q."/>
            <person name="Zhang L."/>
            <person name="Zhu J."/>
            <person name="Weng Q."/>
            <person name="Mu J."/>
            <person name="Lu Y."/>
            <person name="Fan D."/>
            <person name="Liu Y."/>
            <person name="Guan J."/>
            <person name="Zhang Y."/>
            <person name="Yu S."/>
            <person name="Liu X."/>
            <person name="Zhang Y."/>
            <person name="Hong G."/>
            <person name="Han B."/>
            <person name="Choisne N."/>
            <person name="Demange N."/>
            <person name="Orjeda G."/>
            <person name="Samain S."/>
            <person name="Cattolico L."/>
            <person name="Pelletier E."/>
            <person name="Couloux A."/>
            <person name="Segurens B."/>
            <person name="Wincker P."/>
            <person name="D'Hont A."/>
            <person name="Scarpelli C."/>
            <person name="Weissenbach J."/>
            <person name="Salanoubat M."/>
            <person name="Quetier F."/>
            <person name="Yu Y."/>
            <person name="Kim H.R."/>
            <person name="Rambo T."/>
            <person name="Currie J."/>
            <person name="Collura K."/>
            <person name="Luo M."/>
            <person name="Yang T."/>
            <person name="Ammiraju J.S.S."/>
            <person name="Engler F."/>
            <person name="Soderlund C."/>
            <person name="Wing R.A."/>
            <person name="Palmer L.E."/>
            <person name="de la Bastide M."/>
            <person name="Spiegel L."/>
            <person name="Nascimento L."/>
            <person name="Zutavern T."/>
            <person name="O'Shaughnessy A."/>
            <person name="Dike S."/>
            <person name="Dedhia N."/>
            <person name="Preston R."/>
            <person name="Balija V."/>
            <person name="McCombie W.R."/>
            <person name="Chow T."/>
            <person name="Chen H."/>
            <person name="Chung M."/>
            <person name="Chen C."/>
            <person name="Shaw J."/>
            <person name="Wu H."/>
            <person name="Hsiao K."/>
            <person name="Chao Y."/>
            <person name="Chu M."/>
            <person name="Cheng C."/>
            <person name="Hour A."/>
            <person name="Lee P."/>
            <person name="Lin S."/>
            <person name="Lin Y."/>
            <person name="Liou J."/>
            <person name="Liu S."/>
            <person name="Hsing Y."/>
            <person name="Raghuvanshi S."/>
            <person name="Mohanty A."/>
            <person name="Bharti A.K."/>
            <person name="Gaur A."/>
            <person name="Gupta V."/>
            <person name="Kumar D."/>
            <person name="Ravi V."/>
            <person name="Vij S."/>
            <person name="Kapur A."/>
            <person name="Khurana P."/>
            <person name="Khurana P."/>
            <person name="Khurana J.P."/>
            <person name="Tyagi A.K."/>
            <person name="Gaikwad K."/>
            <person name="Singh A."/>
            <person name="Dalal V."/>
            <person name="Srivastava S."/>
            <person name="Dixit A."/>
            <person name="Pal A.K."/>
            <person name="Ghazi I.A."/>
            <person name="Yadav M."/>
            <person name="Pandit A."/>
            <person name="Bhargava A."/>
            <person name="Sureshbabu K."/>
            <person name="Batra K."/>
            <person name="Sharma T.R."/>
            <person name="Mohapatra T."/>
            <person name="Singh N.K."/>
            <person name="Messing J."/>
            <person name="Nelson A.B."/>
            <person name="Fuks G."/>
            <person name="Kavchok S."/>
            <person name="Keizer G."/>
            <person name="Linton E."/>
            <person name="Llaca V."/>
            <person name="Song R."/>
            <person name="Tanyolac B."/>
            <person name="Young S."/>
            <person name="Ho-Il K."/>
            <person name="Hahn J.H."/>
            <person name="Sangsakoo G."/>
            <person name="Vanavichit A."/>
            <person name="de Mattos Luiz.A.T."/>
            <person name="Zimmer P.D."/>
            <person name="Malone G."/>
            <person name="Dellagostin O."/>
            <person name="de Oliveira A.C."/>
            <person name="Bevan M."/>
            <person name="Bancroft I."/>
            <person name="Minx P."/>
            <person name="Cordum H."/>
            <person name="Wilson R."/>
            <person name="Cheng Z."/>
            <person name="Jin W."/>
            <person name="Jiang J."/>
            <person name="Leong S.A."/>
            <person name="Iwama H."/>
            <person name="Gojobori T."/>
            <person name="Itoh T."/>
            <person name="Niimura Y."/>
            <person name="Fujii Y."/>
            <person name="Habara T."/>
            <person name="Sakai H."/>
            <person name="Sato Y."/>
            <person name="Wilson G."/>
            <person name="Kumar K."/>
            <person name="McCouch S."/>
            <person name="Juretic N."/>
            <person name="Hoen D."/>
            <person name="Wright S."/>
            <person name="Bruskiewich R."/>
            <person name="Bureau T."/>
            <person name="Miyao A."/>
            <person name="Hirochika H."/>
            <person name="Nishikawa T."/>
            <person name="Kadowaki K."/>
            <person name="Sugiura M."/>
            <person name="Burr B."/>
            <person name="Sasaki T."/>
        </authorList>
    </citation>
    <scope>NUCLEOTIDE SEQUENCE [LARGE SCALE GENOMIC DNA]</scope>
    <source>
        <strain evidence="2">cv. Nipponbare</strain>
    </source>
</reference>
<evidence type="ECO:0000313" key="2">
    <source>
        <dbReference type="Proteomes" id="UP000000763"/>
    </source>
</evidence>
<dbReference type="EMBL" id="AP004263">
    <property type="protein sequence ID" value="BAD30531.1"/>
    <property type="molecule type" value="Genomic_DNA"/>
</dbReference>
<accession>Q69VB1</accession>
<dbReference type="AlphaFoldDB" id="Q69VB1"/>
<name>Q69VB1_ORYSJ</name>
<evidence type="ECO:0000313" key="1">
    <source>
        <dbReference type="EMBL" id="BAD30531.1"/>
    </source>
</evidence>
<protein>
    <submittedName>
        <fullName evidence="1">Uncharacterized protein</fullName>
    </submittedName>
</protein>
<sequence length="414" mass="43145">MIRVLAKASNTAAVPSFARTIATAGAASARSAAADHPGAGGLVADRWTLPTAPSAGGSSGAAAVGVVLFWAMPGKGKDVVVVEHHGGRRTASEAAGGGALFQATAVNGVPFRGKVGVLGEPIPVQVKIKSSLFTATTDHPGAGGLVADRWTLPSALSAGGSRGAAAVWVVPFRAMPGSLGGRSRWTASEVPGGLLQAATFVVYRAKSTSAVAGVKDAAKTRFLDRAGAALAGERLVRLLLGPTTSPERMAVVAALKRVHKLLFGDGSVRLMPPQRPLPSSATNRFAEELRAAGVMDVNGKVNQGEALGAAVGKIVEALEQHSAYMMKYHQRAGAKDMVLHTLFFVAQILLMTYSSLSELLEDVTGHKTWESLSIQVQQKLHWVKDRTLLVKALSQAAEKGLRRWGGRPPVSQRL</sequence>
<organism evidence="1 2">
    <name type="scientific">Oryza sativa subsp. japonica</name>
    <name type="common">Rice</name>
    <dbReference type="NCBI Taxonomy" id="39947"/>
    <lineage>
        <taxon>Eukaryota</taxon>
        <taxon>Viridiplantae</taxon>
        <taxon>Streptophyta</taxon>
        <taxon>Embryophyta</taxon>
        <taxon>Tracheophyta</taxon>
        <taxon>Spermatophyta</taxon>
        <taxon>Magnoliopsida</taxon>
        <taxon>Liliopsida</taxon>
        <taxon>Poales</taxon>
        <taxon>Poaceae</taxon>
        <taxon>BOP clade</taxon>
        <taxon>Oryzoideae</taxon>
        <taxon>Oryzeae</taxon>
        <taxon>Oryzinae</taxon>
        <taxon>Oryza</taxon>
        <taxon>Oryza sativa</taxon>
    </lineage>
</organism>